<evidence type="ECO:0000313" key="2">
    <source>
        <dbReference type="Proteomes" id="UP000306791"/>
    </source>
</evidence>
<name>A0ABY2ULS2_9GAMM</name>
<dbReference type="Proteomes" id="UP000306791">
    <property type="component" value="Unassembled WGS sequence"/>
</dbReference>
<accession>A0ABY2ULS2</accession>
<reference evidence="1 2" key="1">
    <citation type="submission" date="2019-05" db="EMBL/GenBank/DDBJ databases">
        <title>Microbulbifer harenosus sp. nov., an alginate-degrading bacterium isolated from coastal sand.</title>
        <authorList>
            <person name="Huang H."/>
            <person name="Mo K."/>
            <person name="Bao S."/>
        </authorList>
    </citation>
    <scope>NUCLEOTIDE SEQUENCE [LARGE SCALE GENOMIC DNA]</scope>
    <source>
        <strain evidence="1 2">HB161719</strain>
    </source>
</reference>
<protein>
    <recommendedName>
        <fullName evidence="3">Endonuclease/exonuclease/phosphatase domain-containing protein</fullName>
    </recommendedName>
</protein>
<dbReference type="RefSeq" id="WP_138234505.1">
    <property type="nucleotide sequence ID" value="NZ_CP185860.1"/>
</dbReference>
<proteinExistence type="predicted"/>
<sequence length="313" mass="33541">MPVFAYQSLNSGNNTDRGVHASNSQRFTESTHNNIAAGGGRWMLAMPVADSAAPDIPIHGPAQLLPSAQKNYIQKGKHTDVNFRKMVEGKARQTHQHLIRSLGQCSLMVYGEMDGNHSDWQSMQNHAGNLLGAFSSGKACNSFSVHTNGSGSHQILGQGMGWIAIKSDGIRALFVHVPNSVATQEALTKKFYRDIQDSLLGVAGGGVIDVIMGDTNQPRLGYTQEVVSAATGQNFSVFHQGKDIQPEDAHQRSFGGTNSNASKKYDVAVYNTATVTIEDLVYLSQCTEVAGENGSLAAAVTDHMGIGIRVVKN</sequence>
<dbReference type="EMBL" id="VANI01000004">
    <property type="protein sequence ID" value="TLM79334.1"/>
    <property type="molecule type" value="Genomic_DNA"/>
</dbReference>
<evidence type="ECO:0000313" key="1">
    <source>
        <dbReference type="EMBL" id="TLM79334.1"/>
    </source>
</evidence>
<evidence type="ECO:0008006" key="3">
    <source>
        <dbReference type="Google" id="ProtNLM"/>
    </source>
</evidence>
<keyword evidence="2" id="KW-1185">Reference proteome</keyword>
<comment type="caution">
    <text evidence="1">The sequence shown here is derived from an EMBL/GenBank/DDBJ whole genome shotgun (WGS) entry which is preliminary data.</text>
</comment>
<gene>
    <name evidence="1" type="ORF">FDY93_04365</name>
</gene>
<organism evidence="1 2">
    <name type="scientific">Microbulbifer harenosus</name>
    <dbReference type="NCBI Taxonomy" id="2576840"/>
    <lineage>
        <taxon>Bacteria</taxon>
        <taxon>Pseudomonadati</taxon>
        <taxon>Pseudomonadota</taxon>
        <taxon>Gammaproteobacteria</taxon>
        <taxon>Cellvibrionales</taxon>
        <taxon>Microbulbiferaceae</taxon>
        <taxon>Microbulbifer</taxon>
    </lineage>
</organism>